<dbReference type="RefSeq" id="XP_014499231.1">
    <property type="nucleotide sequence ID" value="XM_014643745.1"/>
</dbReference>
<accession>A0A1S3TZP3</accession>
<dbReference type="PANTHER" id="PTHR33067">
    <property type="entry name" value="RNA-DIRECTED DNA POLYMERASE-RELATED"/>
    <property type="match status" value="1"/>
</dbReference>
<dbReference type="Proteomes" id="UP000087766">
    <property type="component" value="Chromosome 5"/>
</dbReference>
<reference evidence="2" key="2">
    <citation type="submission" date="2025-08" db="UniProtKB">
        <authorList>
            <consortium name="RefSeq"/>
        </authorList>
    </citation>
    <scope>IDENTIFICATION</scope>
    <source>
        <tissue evidence="2">Leaf</tissue>
    </source>
</reference>
<evidence type="ECO:0000313" key="1">
    <source>
        <dbReference type="Proteomes" id="UP000087766"/>
    </source>
</evidence>
<protein>
    <submittedName>
        <fullName evidence="2">Uncharacterized protein LOC106760291</fullName>
    </submittedName>
</protein>
<gene>
    <name evidence="2" type="primary">LOC106760291</name>
</gene>
<dbReference type="AlphaFoldDB" id="A0A1S3TZP3"/>
<dbReference type="PANTHER" id="PTHR33067:SF35">
    <property type="entry name" value="ASPARTIC PEPTIDASE DDI1-TYPE DOMAIN-CONTAINING PROTEIN"/>
    <property type="match status" value="1"/>
</dbReference>
<dbReference type="GeneID" id="106760291"/>
<keyword evidence="1" id="KW-1185">Reference proteome</keyword>
<sequence length="129" mass="14362">MAKLDDILQQFMQVSISNHKSIDAAIRSLEIQKALPPKFKDSGSFTIPCTIGDCDVGKALVDLGASLNLMSLSMLNKIGGLEVKPTRIMLQLEDRSIKYPYDVVEDVVVKIDKLQFLVDFVVMEMEENA</sequence>
<evidence type="ECO:0000313" key="2">
    <source>
        <dbReference type="RefSeq" id="XP_014499231.1"/>
    </source>
</evidence>
<dbReference type="Gene3D" id="2.40.70.10">
    <property type="entry name" value="Acid Proteases"/>
    <property type="match status" value="1"/>
</dbReference>
<name>A0A1S3TZP3_VIGRR</name>
<dbReference type="KEGG" id="vra:106760291"/>
<reference evidence="1" key="1">
    <citation type="journal article" date="2014" name="Nat. Commun.">
        <title>Genome sequence of mungbean and insights into evolution within Vigna species.</title>
        <authorList>
            <person name="Kang Y.J."/>
            <person name="Kim S.K."/>
            <person name="Kim M.Y."/>
            <person name="Lestari P."/>
            <person name="Kim K.H."/>
            <person name="Ha B.K."/>
            <person name="Jun T.H."/>
            <person name="Hwang W.J."/>
            <person name="Lee T."/>
            <person name="Lee J."/>
            <person name="Shim S."/>
            <person name="Yoon M.Y."/>
            <person name="Jang Y.E."/>
            <person name="Han K.S."/>
            <person name="Taeprayoon P."/>
            <person name="Yoon N."/>
            <person name="Somta P."/>
            <person name="Tanya P."/>
            <person name="Kim K.S."/>
            <person name="Gwag J.G."/>
            <person name="Moon J.K."/>
            <person name="Lee Y.H."/>
            <person name="Park B.S."/>
            <person name="Bombarely A."/>
            <person name="Doyle J.J."/>
            <person name="Jackson S.A."/>
            <person name="Schafleitner R."/>
            <person name="Srinives P."/>
            <person name="Varshney R.K."/>
            <person name="Lee S.H."/>
        </authorList>
    </citation>
    <scope>NUCLEOTIDE SEQUENCE [LARGE SCALE GENOMIC DNA]</scope>
    <source>
        <strain evidence="1">cv. VC1973A</strain>
    </source>
</reference>
<dbReference type="OrthoDB" id="778454at2759"/>
<dbReference type="InterPro" id="IPR021109">
    <property type="entry name" value="Peptidase_aspartic_dom_sf"/>
</dbReference>
<dbReference type="CDD" id="cd00303">
    <property type="entry name" value="retropepsin_like"/>
    <property type="match status" value="1"/>
</dbReference>
<proteinExistence type="predicted"/>
<organism evidence="1 2">
    <name type="scientific">Vigna radiata var. radiata</name>
    <name type="common">Mung bean</name>
    <name type="synonym">Phaseolus aureus</name>
    <dbReference type="NCBI Taxonomy" id="3916"/>
    <lineage>
        <taxon>Eukaryota</taxon>
        <taxon>Viridiplantae</taxon>
        <taxon>Streptophyta</taxon>
        <taxon>Embryophyta</taxon>
        <taxon>Tracheophyta</taxon>
        <taxon>Spermatophyta</taxon>
        <taxon>Magnoliopsida</taxon>
        <taxon>eudicotyledons</taxon>
        <taxon>Gunneridae</taxon>
        <taxon>Pentapetalae</taxon>
        <taxon>rosids</taxon>
        <taxon>fabids</taxon>
        <taxon>Fabales</taxon>
        <taxon>Fabaceae</taxon>
        <taxon>Papilionoideae</taxon>
        <taxon>50 kb inversion clade</taxon>
        <taxon>NPAAA clade</taxon>
        <taxon>indigoferoid/millettioid clade</taxon>
        <taxon>Phaseoleae</taxon>
        <taxon>Vigna</taxon>
    </lineage>
</organism>